<feature type="compositionally biased region" description="Polar residues" evidence="5">
    <location>
        <begin position="320"/>
        <end position="344"/>
    </location>
</feature>
<gene>
    <name evidence="7" type="ORF">PADG_04314</name>
</gene>
<dbReference type="HOGENOM" id="CLU_044360_0_0_1"/>
<evidence type="ECO:0000313" key="7">
    <source>
        <dbReference type="EMBL" id="EEH48230.1"/>
    </source>
</evidence>
<dbReference type="SUPFAM" id="SSF57701">
    <property type="entry name" value="Zn2/Cys6 DNA-binding domain"/>
    <property type="match status" value="1"/>
</dbReference>
<dbReference type="EMBL" id="KN275960">
    <property type="protein sequence ID" value="EEH48230.1"/>
    <property type="molecule type" value="Genomic_DNA"/>
</dbReference>
<feature type="compositionally biased region" description="Low complexity" evidence="5">
    <location>
        <begin position="439"/>
        <end position="452"/>
    </location>
</feature>
<dbReference type="InterPro" id="IPR001138">
    <property type="entry name" value="Zn2Cys6_DnaBD"/>
</dbReference>
<keyword evidence="3" id="KW-0804">Transcription</keyword>
<reference evidence="7 8" key="1">
    <citation type="journal article" date="2011" name="PLoS Genet.">
        <title>Comparative genomic analysis of human fungal pathogens causing paracoccidioidomycosis.</title>
        <authorList>
            <person name="Desjardins C.A."/>
            <person name="Champion M.D."/>
            <person name="Holder J.W."/>
            <person name="Muszewska A."/>
            <person name="Goldberg J."/>
            <person name="Bailao A.M."/>
            <person name="Brigido M.M."/>
            <person name="Ferreira M.E."/>
            <person name="Garcia A.M."/>
            <person name="Grynberg M."/>
            <person name="Gujja S."/>
            <person name="Heiman D.I."/>
            <person name="Henn M.R."/>
            <person name="Kodira C.D."/>
            <person name="Leon-Narvaez H."/>
            <person name="Longo L.V."/>
            <person name="Ma L.J."/>
            <person name="Malavazi I."/>
            <person name="Matsuo A.L."/>
            <person name="Morais F.V."/>
            <person name="Pereira M."/>
            <person name="Rodriguez-Brito S."/>
            <person name="Sakthikumar S."/>
            <person name="Salem-Izacc S.M."/>
            <person name="Sykes S.M."/>
            <person name="Teixeira M.M."/>
            <person name="Vallejo M.C."/>
            <person name="Walter M.E."/>
            <person name="Yandava C."/>
            <person name="Young S."/>
            <person name="Zeng Q."/>
            <person name="Zucker J."/>
            <person name="Felipe M.S."/>
            <person name="Goldman G.H."/>
            <person name="Haas B.J."/>
            <person name="McEwen J.G."/>
            <person name="Nino-Vega G."/>
            <person name="Puccia R."/>
            <person name="San-Blas G."/>
            <person name="Soares C.M."/>
            <person name="Birren B.W."/>
            <person name="Cuomo C.A."/>
        </authorList>
    </citation>
    <scope>NUCLEOTIDE SEQUENCE [LARGE SCALE GENOMIC DNA]</scope>
    <source>
        <strain evidence="7 8">Pb18</strain>
    </source>
</reference>
<feature type="region of interest" description="Disordered" evidence="5">
    <location>
        <begin position="260"/>
        <end position="368"/>
    </location>
</feature>
<organism evidence="7 8">
    <name type="scientific">Paracoccidioides brasiliensis (strain Pb18)</name>
    <dbReference type="NCBI Taxonomy" id="502780"/>
    <lineage>
        <taxon>Eukaryota</taxon>
        <taxon>Fungi</taxon>
        <taxon>Dikarya</taxon>
        <taxon>Ascomycota</taxon>
        <taxon>Pezizomycotina</taxon>
        <taxon>Eurotiomycetes</taxon>
        <taxon>Eurotiomycetidae</taxon>
        <taxon>Onygenales</taxon>
        <taxon>Ajellomycetaceae</taxon>
        <taxon>Paracoccidioides</taxon>
    </lineage>
</organism>
<feature type="compositionally biased region" description="Low complexity" evidence="5">
    <location>
        <begin position="298"/>
        <end position="314"/>
    </location>
</feature>
<feature type="region of interest" description="Disordered" evidence="5">
    <location>
        <begin position="225"/>
        <end position="248"/>
    </location>
</feature>
<evidence type="ECO:0000313" key="8">
    <source>
        <dbReference type="Proteomes" id="UP000001628"/>
    </source>
</evidence>
<feature type="domain" description="Zn(2)-C6 fungal-type" evidence="6">
    <location>
        <begin position="68"/>
        <end position="101"/>
    </location>
</feature>
<dbReference type="AlphaFoldDB" id="C1GAM8"/>
<evidence type="ECO:0000256" key="5">
    <source>
        <dbReference type="SAM" id="MobiDB-lite"/>
    </source>
</evidence>
<keyword evidence="8" id="KW-1185">Reference proteome</keyword>
<feature type="region of interest" description="Disordered" evidence="5">
    <location>
        <begin position="35"/>
        <end position="60"/>
    </location>
</feature>
<feature type="compositionally biased region" description="Low complexity" evidence="5">
    <location>
        <begin position="262"/>
        <end position="283"/>
    </location>
</feature>
<dbReference type="Proteomes" id="UP000001628">
    <property type="component" value="Unassembled WGS sequence"/>
</dbReference>
<name>C1GAM8_PARBD</name>
<dbReference type="OrthoDB" id="5394557at2759"/>
<protein>
    <recommendedName>
        <fullName evidence="6">Zn(2)-C6 fungal-type domain-containing protein</fullName>
    </recommendedName>
</protein>
<keyword evidence="4" id="KW-0539">Nucleus</keyword>
<sequence>MARTFYDHQEDLQFYRQSSRGMSYPVSQPIRGDAQQELSSGYGGRIGSTPEPDAKSSGPLTRRRIQVACGRCRRRKIKCSGDSGNGQCTNCRNAGTSNCLFLRVNSFATQAKGGYSNSWPYPPASPLGPPYASTAGYESQATSRFNSTLIHSMTPAFPLYSKSQCAYEHAAQFSTLSRNPYMSVCQINYDGDSASSYNMSSPPYMLPSTDSSGSPNYCSYPLSPRGSQMSKISKGKLSPDQDGHSTLVSNYNCMTQTHSPVSISSDLPPTLPLLSSMSSSSGSDRTLPNPIVNKNGRESGITIQTSSTSSTESSLPPSYGTGQVLSARSANQFSMDGLPSNNQQSSMRTTATSTMSDGASSSSAVKSHTGATDMTFGYVISNNSPSTTMPSTPFPTTESVEGFHLPAEHALDGASHRYNELHQQAQAYGHSTELPKQCTSSGSSSNLTNGRSYTRLPPYQSTVSRCCEPSVKPISSLAVSKVDGF</sequence>
<dbReference type="PROSITE" id="PS00463">
    <property type="entry name" value="ZN2_CY6_FUNGAL_1"/>
    <property type="match status" value="1"/>
</dbReference>
<dbReference type="Pfam" id="PF00172">
    <property type="entry name" value="Zn_clus"/>
    <property type="match status" value="1"/>
</dbReference>
<dbReference type="GO" id="GO:0008270">
    <property type="term" value="F:zinc ion binding"/>
    <property type="evidence" value="ECO:0007669"/>
    <property type="project" value="InterPro"/>
</dbReference>
<dbReference type="GeneID" id="22583461"/>
<dbReference type="InterPro" id="IPR036864">
    <property type="entry name" value="Zn2-C6_fun-type_DNA-bd_sf"/>
</dbReference>
<proteinExistence type="predicted"/>
<dbReference type="CDD" id="cd00067">
    <property type="entry name" value="GAL4"/>
    <property type="match status" value="1"/>
</dbReference>
<dbReference type="eggNOG" id="ENOG502S7RA">
    <property type="taxonomic scope" value="Eukaryota"/>
</dbReference>
<dbReference type="RefSeq" id="XP_010759796.1">
    <property type="nucleotide sequence ID" value="XM_010761494.1"/>
</dbReference>
<dbReference type="Gene3D" id="4.10.240.10">
    <property type="entry name" value="Zn(2)-C6 fungal-type DNA-binding domain"/>
    <property type="match status" value="1"/>
</dbReference>
<evidence type="ECO:0000259" key="6">
    <source>
        <dbReference type="PROSITE" id="PS50048"/>
    </source>
</evidence>
<evidence type="ECO:0000256" key="3">
    <source>
        <dbReference type="ARBA" id="ARBA00023163"/>
    </source>
</evidence>
<feature type="region of interest" description="Disordered" evidence="5">
    <location>
        <begin position="433"/>
        <end position="456"/>
    </location>
</feature>
<evidence type="ECO:0000256" key="2">
    <source>
        <dbReference type="ARBA" id="ARBA00023125"/>
    </source>
</evidence>
<accession>C1GAM8</accession>
<dbReference type="OMA" id="SKSQCAY"/>
<dbReference type="GO" id="GO:0000981">
    <property type="term" value="F:DNA-binding transcription factor activity, RNA polymerase II-specific"/>
    <property type="evidence" value="ECO:0007669"/>
    <property type="project" value="InterPro"/>
</dbReference>
<dbReference type="GO" id="GO:0003677">
    <property type="term" value="F:DNA binding"/>
    <property type="evidence" value="ECO:0007669"/>
    <property type="project" value="UniProtKB-KW"/>
</dbReference>
<evidence type="ECO:0000256" key="1">
    <source>
        <dbReference type="ARBA" id="ARBA00023015"/>
    </source>
</evidence>
<keyword evidence="2" id="KW-0238">DNA-binding</keyword>
<dbReference type="InParanoid" id="C1GAM8"/>
<dbReference type="SMART" id="SM00066">
    <property type="entry name" value="GAL4"/>
    <property type="match status" value="1"/>
</dbReference>
<dbReference type="KEGG" id="pbn:PADG_04314"/>
<evidence type="ECO:0000256" key="4">
    <source>
        <dbReference type="ARBA" id="ARBA00023242"/>
    </source>
</evidence>
<dbReference type="PROSITE" id="PS50048">
    <property type="entry name" value="ZN2_CY6_FUNGAL_2"/>
    <property type="match status" value="1"/>
</dbReference>
<feature type="compositionally biased region" description="Low complexity" evidence="5">
    <location>
        <begin position="345"/>
        <end position="368"/>
    </location>
</feature>
<keyword evidence="1" id="KW-0805">Transcription regulation</keyword>
<dbReference type="VEuPathDB" id="FungiDB:PADG_04314"/>